<dbReference type="Proteomes" id="UP000248014">
    <property type="component" value="Unassembled WGS sequence"/>
</dbReference>
<evidence type="ECO:0000313" key="2">
    <source>
        <dbReference type="EMBL" id="PXW75988.1"/>
    </source>
</evidence>
<organism evidence="2 3">
    <name type="scientific">Blastomonas natatoria</name>
    <dbReference type="NCBI Taxonomy" id="34015"/>
    <lineage>
        <taxon>Bacteria</taxon>
        <taxon>Pseudomonadati</taxon>
        <taxon>Pseudomonadota</taxon>
        <taxon>Alphaproteobacteria</taxon>
        <taxon>Sphingomonadales</taxon>
        <taxon>Sphingomonadaceae</taxon>
        <taxon>Blastomonas</taxon>
    </lineage>
</organism>
<evidence type="ECO:0000259" key="1">
    <source>
        <dbReference type="Pfam" id="PF22262"/>
    </source>
</evidence>
<reference evidence="2 3" key="1">
    <citation type="submission" date="2018-05" db="EMBL/GenBank/DDBJ databases">
        <title>Genomic Encyclopedia of Type Strains, Phase IV (KMG-IV): sequencing the most valuable type-strain genomes for metagenomic binning, comparative biology and taxonomic classification.</title>
        <authorList>
            <person name="Goeker M."/>
        </authorList>
    </citation>
    <scope>NUCLEOTIDE SEQUENCE [LARGE SCALE GENOMIC DNA]</scope>
    <source>
        <strain evidence="2 3">DSM 3183</strain>
    </source>
</reference>
<dbReference type="InterPro" id="IPR053802">
    <property type="entry name" value="DUF6950"/>
</dbReference>
<dbReference type="Pfam" id="PF22262">
    <property type="entry name" value="DUF6950"/>
    <property type="match status" value="1"/>
</dbReference>
<dbReference type="RefSeq" id="WP_110298667.1">
    <property type="nucleotide sequence ID" value="NZ_QJJM01000006.1"/>
</dbReference>
<protein>
    <recommendedName>
        <fullName evidence="1">DUF6950 domain-containing protein</fullName>
    </recommendedName>
</protein>
<dbReference type="AlphaFoldDB" id="A0A2V3V5I0"/>
<keyword evidence="3" id="KW-1185">Reference proteome</keyword>
<name>A0A2V3V5I0_9SPHN</name>
<evidence type="ECO:0000313" key="3">
    <source>
        <dbReference type="Proteomes" id="UP000248014"/>
    </source>
</evidence>
<accession>A0A2V3V5I0</accession>
<comment type="caution">
    <text evidence="2">The sequence shown here is derived from an EMBL/GenBank/DDBJ whole genome shotgun (WGS) entry which is preliminary data.</text>
</comment>
<dbReference type="EMBL" id="QJJM01000006">
    <property type="protein sequence ID" value="PXW75988.1"/>
    <property type="molecule type" value="Genomic_DNA"/>
</dbReference>
<feature type="domain" description="DUF6950" evidence="1">
    <location>
        <begin position="4"/>
        <end position="135"/>
    </location>
</feature>
<sequence length="135" mass="14635">MIARRSDWDARLSEYLASVRRKPFSWGQHDCALHSANAVLTMTDTDIAAAFRGRYSTAQGSVLALSRYGAGTLDATVDTMLPTIPPSHARRGDLVWTGEALGVCDGTTGLFVGQEGEAEGLVTIPRAAWQRAWRV</sequence>
<gene>
    <name evidence="2" type="ORF">C7451_106152</name>
</gene>
<proteinExistence type="predicted"/>